<organism evidence="3 4">
    <name type="scientific">Ornithinimicrobium pratense</name>
    <dbReference type="NCBI Taxonomy" id="2593973"/>
    <lineage>
        <taxon>Bacteria</taxon>
        <taxon>Bacillati</taxon>
        <taxon>Actinomycetota</taxon>
        <taxon>Actinomycetes</taxon>
        <taxon>Micrococcales</taxon>
        <taxon>Ornithinimicrobiaceae</taxon>
        <taxon>Ornithinimicrobium</taxon>
    </lineage>
</organism>
<dbReference type="GO" id="GO:0016810">
    <property type="term" value="F:hydrolase activity, acting on carbon-nitrogen (but not peptide) bonds"/>
    <property type="evidence" value="ECO:0007669"/>
    <property type="project" value="InterPro"/>
</dbReference>
<dbReference type="InterPro" id="IPR011330">
    <property type="entry name" value="Glyco_hydro/deAcase_b/a-brl"/>
</dbReference>
<dbReference type="Gene3D" id="3.40.50.12090">
    <property type="match status" value="1"/>
</dbReference>
<keyword evidence="1" id="KW-0732">Signal</keyword>
<dbReference type="PANTHER" id="PTHR30032">
    <property type="entry name" value="N-ACETYLMURAMOYL-L-ALANINE AMIDASE-RELATED"/>
    <property type="match status" value="1"/>
</dbReference>
<protein>
    <submittedName>
        <fullName evidence="3">Polysaccharide deacetylase family protein</fullName>
    </submittedName>
</protein>
<dbReference type="AlphaFoldDB" id="A0A5J6V3M3"/>
<feature type="domain" description="NodB homology" evidence="2">
    <location>
        <begin position="380"/>
        <end position="579"/>
    </location>
</feature>
<dbReference type="PANTHER" id="PTHR30032:SF4">
    <property type="entry name" value="AMIDASE ENHANCER"/>
    <property type="match status" value="1"/>
</dbReference>
<dbReference type="SUPFAM" id="SSF88713">
    <property type="entry name" value="Glycoside hydrolase/deacetylase"/>
    <property type="match status" value="1"/>
</dbReference>
<dbReference type="KEGG" id="serw:FY030_05940"/>
<dbReference type="OrthoDB" id="5188291at2"/>
<accession>A0A5J6V3M3</accession>
<dbReference type="InterPro" id="IPR002509">
    <property type="entry name" value="NODB_dom"/>
</dbReference>
<dbReference type="GO" id="GO:0005975">
    <property type="term" value="P:carbohydrate metabolic process"/>
    <property type="evidence" value="ECO:0007669"/>
    <property type="project" value="InterPro"/>
</dbReference>
<dbReference type="RefSeq" id="WP_158060703.1">
    <property type="nucleotide sequence ID" value="NZ_CP044427.1"/>
</dbReference>
<proteinExistence type="predicted"/>
<name>A0A5J6V3M3_9MICO</name>
<evidence type="ECO:0000256" key="1">
    <source>
        <dbReference type="SAM" id="SignalP"/>
    </source>
</evidence>
<feature type="chain" id="PRO_5023920551" evidence="1">
    <location>
        <begin position="35"/>
        <end position="587"/>
    </location>
</feature>
<dbReference type="PROSITE" id="PS51677">
    <property type="entry name" value="NODB"/>
    <property type="match status" value="1"/>
</dbReference>
<dbReference type="Pfam" id="PF04122">
    <property type="entry name" value="CW_binding_2"/>
    <property type="match status" value="3"/>
</dbReference>
<dbReference type="Proteomes" id="UP000326546">
    <property type="component" value="Chromosome"/>
</dbReference>
<keyword evidence="4" id="KW-1185">Reference proteome</keyword>
<dbReference type="CDD" id="cd10917">
    <property type="entry name" value="CE4_NodB_like_6s_7s"/>
    <property type="match status" value="1"/>
</dbReference>
<reference evidence="3 4" key="1">
    <citation type="submission" date="2019-09" db="EMBL/GenBank/DDBJ databases">
        <title>Serinicoccus pratensis sp. nov., isolated from meadow soil.</title>
        <authorList>
            <person name="Zhang W."/>
        </authorList>
    </citation>
    <scope>NUCLEOTIDE SEQUENCE [LARGE SCALE GENOMIC DNA]</scope>
    <source>
        <strain evidence="3 4">W204</strain>
    </source>
</reference>
<dbReference type="InterPro" id="IPR051922">
    <property type="entry name" value="Bact_Sporulation_Assoc"/>
</dbReference>
<dbReference type="GO" id="GO:0030288">
    <property type="term" value="C:outer membrane-bounded periplasmic space"/>
    <property type="evidence" value="ECO:0007669"/>
    <property type="project" value="TreeGrafter"/>
</dbReference>
<gene>
    <name evidence="3" type="ORF">FY030_05940</name>
</gene>
<dbReference type="EMBL" id="CP044427">
    <property type="protein sequence ID" value="QFG68315.1"/>
    <property type="molecule type" value="Genomic_DNA"/>
</dbReference>
<evidence type="ECO:0000259" key="2">
    <source>
        <dbReference type="PROSITE" id="PS51677"/>
    </source>
</evidence>
<dbReference type="Pfam" id="PF01522">
    <property type="entry name" value="Polysacc_deac_1"/>
    <property type="match status" value="1"/>
</dbReference>
<evidence type="ECO:0000313" key="3">
    <source>
        <dbReference type="EMBL" id="QFG68315.1"/>
    </source>
</evidence>
<feature type="signal peptide" evidence="1">
    <location>
        <begin position="1"/>
        <end position="34"/>
    </location>
</feature>
<dbReference type="InterPro" id="IPR007253">
    <property type="entry name" value="Cell_wall-bd_2"/>
</dbReference>
<dbReference type="Gene3D" id="3.20.20.370">
    <property type="entry name" value="Glycoside hydrolase/deacetylase"/>
    <property type="match status" value="1"/>
</dbReference>
<sequence>MERSSTHLTTRLVARLTAVLAGAALAVSPALVQAQPTPPAEQAAVQEPAGDLSFRVERLEGGDRYRTAARVSARFFTPRVPVAYVASGVNYPDALSAGPAAESRGAPVLFVRPGSVPEATAAELRRLQPGRIIVVGGSSAVNDGVLTELRALTTGTVTRLAGPDRYGTSVRISQDAFPGGADIVWVATGQAWPDALAAGAAAAVQDGPVLLTGRTSVPSAVRAEIARLKPSRILVAGAGGAVSDAVVQDLRSLAPTERISGTDRYATSVAISRRVFGTNRPGVHVATGHAYPDALAAVPTAGTTRGPVLLTRPGSLPGAVATELRRITPRTAYLLGGRGSMSLDIDRAVQRERGICWAGPTYPGNESQKVLTTVPGTTGKKVAFTLDMGGRLEGAEQIVDYLIANQVCTTFFPTSLSADSTQGRKVMAKIAAHPELFELGNHTVHHCDLVRGGGGSPTAAPCNRTMTDAFVRAELATAEPALERLAKMPIQPLWRPPYGAHDARVRSLAASVGYPVTVMWGRDTIDWDPATTAAQIVSRTTSPLPPSGTIVLAHLGGYKTSEALPQIVSTLRGAGYTLTTVSDMRDG</sequence>
<evidence type="ECO:0000313" key="4">
    <source>
        <dbReference type="Proteomes" id="UP000326546"/>
    </source>
</evidence>